<evidence type="ECO:0000313" key="2">
    <source>
        <dbReference type="Proteomes" id="UP000006227"/>
    </source>
</evidence>
<protein>
    <submittedName>
        <fullName evidence="1">Uncharacterized protein</fullName>
    </submittedName>
</protein>
<dbReference type="PATRIC" id="fig|1029822.3.peg.1829"/>
<accession>F5VGB5</accession>
<dbReference type="EMBL" id="AFMN01000003">
    <property type="protein sequence ID" value="EGL98086.1"/>
    <property type="molecule type" value="Genomic_DNA"/>
</dbReference>
<name>F5VGB5_9LACO</name>
<comment type="caution">
    <text evidence="1">The sequence shown here is derived from an EMBL/GenBank/DDBJ whole genome shotgun (WGS) entry which is preliminary data.</text>
</comment>
<gene>
    <name evidence="1" type="ORF">NIAS840_01835</name>
</gene>
<reference evidence="1 2" key="1">
    <citation type="journal article" date="2011" name="J. Bacteriol.">
        <title>Genome Sequence of Lactobacillus salivarius NIAS840, Isolated from Chicken Intestine.</title>
        <authorList>
            <person name="Ham J.S."/>
            <person name="Kim H.W."/>
            <person name="Seol K.H."/>
            <person name="Jang A."/>
            <person name="Jeong S.G."/>
            <person name="Oh M.H."/>
            <person name="Kim D.H."/>
            <person name="Kang D.K."/>
            <person name="Kim G.B."/>
            <person name="Cha C.J."/>
        </authorList>
    </citation>
    <scope>NUCLEOTIDE SEQUENCE [LARGE SCALE GENOMIC DNA]</scope>
    <source>
        <strain evidence="1 2">NIAS840</strain>
    </source>
</reference>
<dbReference type="Proteomes" id="UP000006227">
    <property type="component" value="Unassembled WGS sequence"/>
</dbReference>
<dbReference type="AlphaFoldDB" id="F5VGB5"/>
<sequence length="43" mass="4992">MLFGNGIIDKQPESLLNFWAIYFSSFPDNKIKEFLLGQILSQQ</sequence>
<proteinExistence type="predicted"/>
<organism evidence="1 2">
    <name type="scientific">Ligilactobacillus salivarius NIAS840</name>
    <dbReference type="NCBI Taxonomy" id="1029822"/>
    <lineage>
        <taxon>Bacteria</taxon>
        <taxon>Bacillati</taxon>
        <taxon>Bacillota</taxon>
        <taxon>Bacilli</taxon>
        <taxon>Lactobacillales</taxon>
        <taxon>Lactobacillaceae</taxon>
        <taxon>Ligilactobacillus</taxon>
    </lineage>
</organism>
<evidence type="ECO:0000313" key="1">
    <source>
        <dbReference type="EMBL" id="EGL98086.1"/>
    </source>
</evidence>